<gene>
    <name evidence="1" type="ORF">I2I01_09920</name>
</gene>
<organism evidence="1 2">
    <name type="scientific">Hymenobacter properus</name>
    <dbReference type="NCBI Taxonomy" id="2791026"/>
    <lineage>
        <taxon>Bacteria</taxon>
        <taxon>Pseudomonadati</taxon>
        <taxon>Bacteroidota</taxon>
        <taxon>Cytophagia</taxon>
        <taxon>Cytophagales</taxon>
        <taxon>Hymenobacteraceae</taxon>
        <taxon>Hymenobacter</taxon>
    </lineage>
</organism>
<dbReference type="AlphaFoldDB" id="A0A931BGB1"/>
<proteinExistence type="predicted"/>
<reference evidence="1 2" key="1">
    <citation type="submission" date="2020-11" db="EMBL/GenBank/DDBJ databases">
        <authorList>
            <person name="Kim M.K."/>
        </authorList>
    </citation>
    <scope>NUCLEOTIDE SEQUENCE [LARGE SCALE GENOMIC DNA]</scope>
    <source>
        <strain evidence="1 2">BT439</strain>
    </source>
</reference>
<evidence type="ECO:0000313" key="2">
    <source>
        <dbReference type="Proteomes" id="UP000645610"/>
    </source>
</evidence>
<comment type="caution">
    <text evidence="1">The sequence shown here is derived from an EMBL/GenBank/DDBJ whole genome shotgun (WGS) entry which is preliminary data.</text>
</comment>
<protein>
    <submittedName>
        <fullName evidence="1">Uncharacterized protein</fullName>
    </submittedName>
</protein>
<keyword evidence="2" id="KW-1185">Reference proteome</keyword>
<dbReference type="RefSeq" id="WP_196286280.1">
    <property type="nucleotide sequence ID" value="NZ_JADQDP010000002.1"/>
</dbReference>
<sequence length="1219" mass="134429">MGLSFPSAEGVQLEGWDGLTTADAATPYVPAGPIGWELGTDKAQKGKAERDYDTRTLDPLGLVTADSTFIFCTPRRWGQRKKWANARRNEGKWRDVRAYDADDLVTWLTDAPATHIWLSRLLHKQPVGVQDLENFWRDWAAMTTPAVPDKFLLSGRDADCEAVHSWLTNPTPTFPLVADTRQEAVAFLAAAVLALSEAERTAVLARAIVVESAGAWQELTNTGQALLLIPLFRDDQAVANAVRQGHHVFLALDRTDATGRARQLPRLTREAASASLHSAGIPTARAEALAGIARRSLAAFRRHRSLNSLSTTAPVWAIAANAPVLLAAAFTGAWNENEQQAAADKAVIAALANLPYDQVRSQLLHFANLPEPPVRLVATTWYVVDKADVWALLAHFHTPDLLDRFAVAALQILGTPLPRYQLPAEQQLWANLYGFSSPNSYQLRREVADTLAFLSAEDAASAAIASMVRQVVHELLNRANQRPHVWPSLANYLPQLAEAAPDELLAGIATGLRGTPPPIQELFEEKPGLLYKSSEHAGLLWALELLAWSPQYLSQATRSLARLAQLDPGGTTSNRPKNSLREIFLPWLPHTTADLSQQMTALDGLIRNTPEVGWALLIHLLPLGHTTSFGTKRPAWRDWAPAERPNSITYAALYAAQEAVSIRVVQAAGTDLTRWVGLVANIRHLFPRQRSLAIQQLHQLATLAVTEEDRLALSKELRSAIHLQRSLTKREADFSSDELQQLEATYHALLPLEPANRYAWLFAHWPTLLSGERYKRSLDEYSIKINAARDAALDALLAEISLEEVVQLLYTVEDPQSLGCRLGGRADLTDNQKDHLLVRFLGSAERREYLFAHGFGIDYRLTHADPWVWATAEVRRLQRVWAPAQQAAWLDTFPNTFTTWALAAELGPETERHYWLLASPYGVQTAGAPQAFAAFLRHGRPLAAVHVVHLYPEVTVPIDDLTTALEQALGFPSGAEPQLRISADELVELVALLADAPDADPIRVVRLEFALLSAHSQNEPQAKMLYRELAARPDFFAEVLRMYTYSNDRSDPPTAEGTTAANAYHLLRSWNTIPGLGTNGTASEAYLLKWIAAVQQACAAIDRAIVGEEAIGQMLSFAPNGTDGIWPHEIVRAALEATGNENIERGFSIGKRNGRGPTWRAAYAGGDQERKIAAQYNVDAASLATDWPLTAAVLRRLGECYSNDAKREDDEADLYQDLN</sequence>
<dbReference type="Proteomes" id="UP000645610">
    <property type="component" value="Unassembled WGS sequence"/>
</dbReference>
<dbReference type="EMBL" id="JADQDP010000002">
    <property type="protein sequence ID" value="MBF9141951.1"/>
    <property type="molecule type" value="Genomic_DNA"/>
</dbReference>
<evidence type="ECO:0000313" key="1">
    <source>
        <dbReference type="EMBL" id="MBF9141951.1"/>
    </source>
</evidence>
<name>A0A931BGB1_9BACT</name>
<accession>A0A931BGB1</accession>